<evidence type="ECO:0000313" key="3">
    <source>
        <dbReference type="Proteomes" id="UP000007882"/>
    </source>
</evidence>
<feature type="transmembrane region" description="Helical" evidence="1">
    <location>
        <begin position="135"/>
        <end position="153"/>
    </location>
</feature>
<evidence type="ECO:0000256" key="1">
    <source>
        <dbReference type="SAM" id="Phobius"/>
    </source>
</evidence>
<organism evidence="2 3">
    <name type="scientific">Actinoplanes missouriensis (strain ATCC 14538 / DSM 43046 / CBS 188.64 / JCM 3121 / NBRC 102363 / NCIMB 12654 / NRRL B-3342 / UNCC 431)</name>
    <dbReference type="NCBI Taxonomy" id="512565"/>
    <lineage>
        <taxon>Bacteria</taxon>
        <taxon>Bacillati</taxon>
        <taxon>Actinomycetota</taxon>
        <taxon>Actinomycetes</taxon>
        <taxon>Micromonosporales</taxon>
        <taxon>Micromonosporaceae</taxon>
        <taxon>Actinoplanes</taxon>
    </lineage>
</organism>
<dbReference type="GO" id="GO:0004190">
    <property type="term" value="F:aspartic-type endopeptidase activity"/>
    <property type="evidence" value="ECO:0007669"/>
    <property type="project" value="TreeGrafter"/>
</dbReference>
<dbReference type="Proteomes" id="UP000007882">
    <property type="component" value="Chromosome"/>
</dbReference>
<feature type="transmembrane region" description="Helical" evidence="1">
    <location>
        <begin position="165"/>
        <end position="190"/>
    </location>
</feature>
<dbReference type="PATRIC" id="fig|512565.3.peg.8094"/>
<dbReference type="InterPro" id="IPR050882">
    <property type="entry name" value="Prepilin_peptidase/N-MTase"/>
</dbReference>
<dbReference type="KEGG" id="ams:AMIS_80720"/>
<keyword evidence="1" id="KW-0472">Membrane</keyword>
<protein>
    <submittedName>
        <fullName evidence="2">Uncharacterized protein</fullName>
    </submittedName>
</protein>
<dbReference type="OrthoDB" id="3388265at2"/>
<dbReference type="GO" id="GO:0005886">
    <property type="term" value="C:plasma membrane"/>
    <property type="evidence" value="ECO:0007669"/>
    <property type="project" value="TreeGrafter"/>
</dbReference>
<feature type="transmembrane region" description="Helical" evidence="1">
    <location>
        <begin position="86"/>
        <end position="104"/>
    </location>
</feature>
<dbReference type="STRING" id="512565.AMIS_80720"/>
<dbReference type="EMBL" id="AP012319">
    <property type="protein sequence ID" value="BAL93292.1"/>
    <property type="molecule type" value="Genomic_DNA"/>
</dbReference>
<sequence>MAIVFGGASAAFVPRVAYRLSVAAGVPPRAACVACGRRFAAGFPGWCRAGAVCPHAGRRVDHPVPGTVVVSAAAAGLLAVTSGPAARLPLLLVATVLGVLLAAVDRRCLRLPDPLVALFAVVAGAGLAVPARLPVALAAGAVVGAFYLFLALLPGRGLGLGDVKLGAVLGFVLGFGGWTAVAVGFAAAHAINGGIAAWLLITRRAGGERALPFGPALLAGALIGITAV</sequence>
<keyword evidence="1" id="KW-0812">Transmembrane</keyword>
<accession>I0HJV5</accession>
<dbReference type="PANTHER" id="PTHR30487">
    <property type="entry name" value="TYPE 4 PREPILIN-LIKE PROTEINS LEADER PEPTIDE-PROCESSING ENZYME"/>
    <property type="match status" value="1"/>
</dbReference>
<dbReference type="AlphaFoldDB" id="I0HJV5"/>
<dbReference type="HOGENOM" id="CLU_057101_2_0_11"/>
<name>I0HJV5_ACTM4</name>
<keyword evidence="1" id="KW-1133">Transmembrane helix</keyword>
<gene>
    <name evidence="2" type="ordered locus">AMIS_80720</name>
</gene>
<reference evidence="2 3" key="1">
    <citation type="submission" date="2012-02" db="EMBL/GenBank/DDBJ databases">
        <title>Complete genome sequence of Actinoplanes missouriensis 431 (= NBRC 102363).</title>
        <authorList>
            <person name="Ohnishi Y."/>
            <person name="Ishikawa J."/>
            <person name="Sekine M."/>
            <person name="Hosoyama A."/>
            <person name="Harada T."/>
            <person name="Narita H."/>
            <person name="Hata T."/>
            <person name="Konno Y."/>
            <person name="Tutikane K."/>
            <person name="Fujita N."/>
            <person name="Horinouchi S."/>
            <person name="Hayakawa M."/>
        </authorList>
    </citation>
    <scope>NUCLEOTIDE SEQUENCE [LARGE SCALE GENOMIC DNA]</scope>
    <source>
        <strain evidence="3">ATCC 14538 / DSM 43046 / CBS 188.64 / JCM 3121 / NBRC 102363 / NCIMB 12654 / NRRL B-3342 / UNCC 431</strain>
    </source>
</reference>
<dbReference type="eggNOG" id="COG1989">
    <property type="taxonomic scope" value="Bacteria"/>
</dbReference>
<proteinExistence type="predicted"/>
<dbReference type="PANTHER" id="PTHR30487:SF0">
    <property type="entry name" value="PREPILIN LEADER PEPTIDASE_N-METHYLTRANSFERASE-RELATED"/>
    <property type="match status" value="1"/>
</dbReference>
<keyword evidence="3" id="KW-1185">Reference proteome</keyword>
<dbReference type="GO" id="GO:0006465">
    <property type="term" value="P:signal peptide processing"/>
    <property type="evidence" value="ECO:0007669"/>
    <property type="project" value="TreeGrafter"/>
</dbReference>
<evidence type="ECO:0000313" key="2">
    <source>
        <dbReference type="EMBL" id="BAL93292.1"/>
    </source>
</evidence>
<feature type="transmembrane region" description="Helical" evidence="1">
    <location>
        <begin position="111"/>
        <end position="129"/>
    </location>
</feature>
<dbReference type="RefSeq" id="WP_014448174.1">
    <property type="nucleotide sequence ID" value="NC_017093.1"/>
</dbReference>